<reference evidence="2 3" key="1">
    <citation type="submission" date="2020-02" db="EMBL/GenBank/DDBJ databases">
        <authorList>
            <person name="Ferguson B K."/>
        </authorList>
    </citation>
    <scope>NUCLEOTIDE SEQUENCE [LARGE SCALE GENOMIC DNA]</scope>
</reference>
<dbReference type="Proteomes" id="UP000479000">
    <property type="component" value="Unassembled WGS sequence"/>
</dbReference>
<keyword evidence="1" id="KW-1133">Transmembrane helix</keyword>
<evidence type="ECO:0000256" key="1">
    <source>
        <dbReference type="SAM" id="Phobius"/>
    </source>
</evidence>
<dbReference type="OrthoDB" id="6683043at2759"/>
<keyword evidence="3" id="KW-1185">Reference proteome</keyword>
<name>A0A6H5HEC4_9HEMI</name>
<keyword evidence="1" id="KW-0812">Transmembrane</keyword>
<organism evidence="2 3">
    <name type="scientific">Nesidiocoris tenuis</name>
    <dbReference type="NCBI Taxonomy" id="355587"/>
    <lineage>
        <taxon>Eukaryota</taxon>
        <taxon>Metazoa</taxon>
        <taxon>Ecdysozoa</taxon>
        <taxon>Arthropoda</taxon>
        <taxon>Hexapoda</taxon>
        <taxon>Insecta</taxon>
        <taxon>Pterygota</taxon>
        <taxon>Neoptera</taxon>
        <taxon>Paraneoptera</taxon>
        <taxon>Hemiptera</taxon>
        <taxon>Heteroptera</taxon>
        <taxon>Panheteroptera</taxon>
        <taxon>Cimicomorpha</taxon>
        <taxon>Miridae</taxon>
        <taxon>Dicyphina</taxon>
        <taxon>Nesidiocoris</taxon>
    </lineage>
</organism>
<evidence type="ECO:0000313" key="2">
    <source>
        <dbReference type="EMBL" id="CAB0015030.1"/>
    </source>
</evidence>
<evidence type="ECO:0000313" key="3">
    <source>
        <dbReference type="Proteomes" id="UP000479000"/>
    </source>
</evidence>
<keyword evidence="1" id="KW-0472">Membrane</keyword>
<dbReference type="EMBL" id="CADCXU010028336">
    <property type="protein sequence ID" value="CAB0015030.1"/>
    <property type="molecule type" value="Genomic_DNA"/>
</dbReference>
<protein>
    <submittedName>
        <fullName evidence="2">Uncharacterized protein</fullName>
    </submittedName>
</protein>
<sequence>MGVHIFWPPLAMLVLFIAVVVMLMLRYGSRWCRLRHGPLPEKPDWSDQAYEQRVSFA</sequence>
<dbReference type="AlphaFoldDB" id="A0A6H5HEC4"/>
<accession>A0A6H5HEC4</accession>
<feature type="transmembrane region" description="Helical" evidence="1">
    <location>
        <begin position="6"/>
        <end position="25"/>
    </location>
</feature>
<gene>
    <name evidence="2" type="ORF">NTEN_LOCUS19420</name>
</gene>
<proteinExistence type="predicted"/>